<dbReference type="RefSeq" id="WP_309869636.1">
    <property type="nucleotide sequence ID" value="NZ_JAVDQK010000010.1"/>
</dbReference>
<evidence type="ECO:0000313" key="2">
    <source>
        <dbReference type="Proteomes" id="UP001185331"/>
    </source>
</evidence>
<name>A0AAE4BPB4_9DEIO</name>
<organism evidence="1 2">
    <name type="scientific">Deinococcus soli</name>
    <name type="common">ex Cha et al. 2016</name>
    <dbReference type="NCBI Taxonomy" id="1309411"/>
    <lineage>
        <taxon>Bacteria</taxon>
        <taxon>Thermotogati</taxon>
        <taxon>Deinococcota</taxon>
        <taxon>Deinococci</taxon>
        <taxon>Deinococcales</taxon>
        <taxon>Deinococcaceae</taxon>
        <taxon>Deinococcus</taxon>
    </lineage>
</organism>
<reference evidence="1" key="1">
    <citation type="submission" date="2023-07" db="EMBL/GenBank/DDBJ databases">
        <title>Sorghum-associated microbial communities from plants grown in Nebraska, USA.</title>
        <authorList>
            <person name="Schachtman D."/>
        </authorList>
    </citation>
    <scope>NUCLEOTIDE SEQUENCE</scope>
    <source>
        <strain evidence="1">BE330</strain>
    </source>
</reference>
<dbReference type="AlphaFoldDB" id="A0AAE4BPB4"/>
<protein>
    <submittedName>
        <fullName evidence="1">Uncharacterized protein</fullName>
    </submittedName>
</protein>
<proteinExistence type="predicted"/>
<comment type="caution">
    <text evidence="1">The sequence shown here is derived from an EMBL/GenBank/DDBJ whole genome shotgun (WGS) entry which is preliminary data.</text>
</comment>
<dbReference type="Proteomes" id="UP001185331">
    <property type="component" value="Unassembled WGS sequence"/>
</dbReference>
<gene>
    <name evidence="1" type="ORF">J2Y00_003635</name>
</gene>
<sequence>MPQTDAREKEIQALLRLMTTGRHPDGRRATWMDEQHANTRLNQLRRI</sequence>
<evidence type="ECO:0000313" key="1">
    <source>
        <dbReference type="EMBL" id="MDR6220024.1"/>
    </source>
</evidence>
<accession>A0AAE4BPB4</accession>
<dbReference type="EMBL" id="JAVDQK010000010">
    <property type="protein sequence ID" value="MDR6220024.1"/>
    <property type="molecule type" value="Genomic_DNA"/>
</dbReference>